<dbReference type="InterPro" id="IPR000182">
    <property type="entry name" value="GNAT_dom"/>
</dbReference>
<evidence type="ECO:0000313" key="3">
    <source>
        <dbReference type="Proteomes" id="UP000800096"/>
    </source>
</evidence>
<dbReference type="Pfam" id="PF13673">
    <property type="entry name" value="Acetyltransf_10"/>
    <property type="match status" value="1"/>
</dbReference>
<keyword evidence="3" id="KW-1185">Reference proteome</keyword>
<name>A0A6A5QC88_AMPQU</name>
<dbReference type="PROSITE" id="PS51186">
    <property type="entry name" value="GNAT"/>
    <property type="match status" value="1"/>
</dbReference>
<gene>
    <name evidence="2" type="ORF">BDU57DRAFT_597440</name>
</gene>
<dbReference type="PANTHER" id="PTHR42791:SF16">
    <property type="entry name" value="N-ACETYLTRANSFERASE DOMAIN-CONTAINING PROTEIN"/>
    <property type="match status" value="1"/>
</dbReference>
<dbReference type="EMBL" id="ML979139">
    <property type="protein sequence ID" value="KAF1912972.1"/>
    <property type="molecule type" value="Genomic_DNA"/>
</dbReference>
<accession>A0A6A5QC88</accession>
<dbReference type="InterPro" id="IPR016181">
    <property type="entry name" value="Acyl_CoA_acyltransferase"/>
</dbReference>
<protein>
    <submittedName>
        <fullName evidence="2">Acyl-CoA N-acyltransferase</fullName>
    </submittedName>
</protein>
<dbReference type="Gene3D" id="3.40.630.30">
    <property type="match status" value="1"/>
</dbReference>
<dbReference type="CDD" id="cd04301">
    <property type="entry name" value="NAT_SF"/>
    <property type="match status" value="1"/>
</dbReference>
<dbReference type="SUPFAM" id="SSF55729">
    <property type="entry name" value="Acyl-CoA N-acyltransferases (Nat)"/>
    <property type="match status" value="1"/>
</dbReference>
<dbReference type="OrthoDB" id="2115692at2759"/>
<evidence type="ECO:0000259" key="1">
    <source>
        <dbReference type="PROSITE" id="PS51186"/>
    </source>
</evidence>
<organism evidence="2 3">
    <name type="scientific">Ampelomyces quisqualis</name>
    <name type="common">Powdery mildew agent</name>
    <dbReference type="NCBI Taxonomy" id="50730"/>
    <lineage>
        <taxon>Eukaryota</taxon>
        <taxon>Fungi</taxon>
        <taxon>Dikarya</taxon>
        <taxon>Ascomycota</taxon>
        <taxon>Pezizomycotina</taxon>
        <taxon>Dothideomycetes</taxon>
        <taxon>Pleosporomycetidae</taxon>
        <taxon>Pleosporales</taxon>
        <taxon>Pleosporineae</taxon>
        <taxon>Phaeosphaeriaceae</taxon>
        <taxon>Ampelomyces</taxon>
    </lineage>
</organism>
<dbReference type="Proteomes" id="UP000800096">
    <property type="component" value="Unassembled WGS sequence"/>
</dbReference>
<sequence>MPVRLAMPQDEPAIAAICAAAFFEEGLFGQLIHPKRHQYPDDVQIFWHARVRKFFQEPRNRVIVAALTEEGADKIIGMATWQRQGDDPGAQRITQEWTDPGPDAFTPLASTDNRAIDASKATILADSYPFFKHHWEGTTHGLPRANNWHLALCCIDPGYQKRGVGQQLVHWGLERARAENVHASVITSHSNESFYLRCGFDEIVGTCSEGEGNPLREAKVKGGEILWMWAKQEKIAHSTGKRG</sequence>
<keyword evidence="2" id="KW-0808">Transferase</keyword>
<evidence type="ECO:0000313" key="2">
    <source>
        <dbReference type="EMBL" id="KAF1912972.1"/>
    </source>
</evidence>
<keyword evidence="2" id="KW-0012">Acyltransferase</keyword>
<dbReference type="GO" id="GO:0016747">
    <property type="term" value="F:acyltransferase activity, transferring groups other than amino-acyl groups"/>
    <property type="evidence" value="ECO:0007669"/>
    <property type="project" value="InterPro"/>
</dbReference>
<dbReference type="InterPro" id="IPR052523">
    <property type="entry name" value="Trichothecene_AcTrans"/>
</dbReference>
<proteinExistence type="predicted"/>
<feature type="domain" description="N-acetyltransferase" evidence="1">
    <location>
        <begin position="62"/>
        <end position="222"/>
    </location>
</feature>
<reference evidence="2" key="1">
    <citation type="journal article" date="2020" name="Stud. Mycol.">
        <title>101 Dothideomycetes genomes: a test case for predicting lifestyles and emergence of pathogens.</title>
        <authorList>
            <person name="Haridas S."/>
            <person name="Albert R."/>
            <person name="Binder M."/>
            <person name="Bloem J."/>
            <person name="Labutti K."/>
            <person name="Salamov A."/>
            <person name="Andreopoulos B."/>
            <person name="Baker S."/>
            <person name="Barry K."/>
            <person name="Bills G."/>
            <person name="Bluhm B."/>
            <person name="Cannon C."/>
            <person name="Castanera R."/>
            <person name="Culley D."/>
            <person name="Daum C."/>
            <person name="Ezra D."/>
            <person name="Gonzalez J."/>
            <person name="Henrissat B."/>
            <person name="Kuo A."/>
            <person name="Liang C."/>
            <person name="Lipzen A."/>
            <person name="Lutzoni F."/>
            <person name="Magnuson J."/>
            <person name="Mondo S."/>
            <person name="Nolan M."/>
            <person name="Ohm R."/>
            <person name="Pangilinan J."/>
            <person name="Park H.-J."/>
            <person name="Ramirez L."/>
            <person name="Alfaro M."/>
            <person name="Sun H."/>
            <person name="Tritt A."/>
            <person name="Yoshinaga Y."/>
            <person name="Zwiers L.-H."/>
            <person name="Turgeon B."/>
            <person name="Goodwin S."/>
            <person name="Spatafora J."/>
            <person name="Crous P."/>
            <person name="Grigoriev I."/>
        </authorList>
    </citation>
    <scope>NUCLEOTIDE SEQUENCE</scope>
    <source>
        <strain evidence="2">HMLAC05119</strain>
    </source>
</reference>
<dbReference type="PANTHER" id="PTHR42791">
    <property type="entry name" value="GNAT FAMILY ACETYLTRANSFERASE"/>
    <property type="match status" value="1"/>
</dbReference>
<dbReference type="AlphaFoldDB" id="A0A6A5QC88"/>